<dbReference type="OMA" id="MHKLNTA"/>
<dbReference type="OrthoDB" id="1112980at2759"/>
<protein>
    <submittedName>
        <fullName evidence="2">Uncharacterized protein</fullName>
    </submittedName>
</protein>
<gene>
    <name evidence="2" type="ORF">WOLCODRAFT_167355</name>
</gene>
<evidence type="ECO:0000256" key="1">
    <source>
        <dbReference type="SAM" id="MobiDB-lite"/>
    </source>
</evidence>
<sequence length="211" mass="23232">MDVPPESFKGKQRAQNLLEPEDEEERLHRMHETFRKLNATTQNPPFSAFQPPRLRDKTMFAIEPPSDLLSRVQAFLPELAVSNAEISRRAQADPDSVDIENVEGGKQYIEMNLGLGVFDKHDTSSIDTYDADMRDGEHTQASSGSDTSSDTSSDSDSDMSDSDDSSSDISIDDGFSASPRLVKPLPKRALSRPSIMVLGEHGQAETMTDAV</sequence>
<dbReference type="InterPro" id="IPR027921">
    <property type="entry name" value="NOPCHAP1"/>
</dbReference>
<dbReference type="Pfam" id="PF15370">
    <property type="entry name" value="NOPCHAP1"/>
    <property type="match status" value="1"/>
</dbReference>
<proteinExistence type="predicted"/>
<dbReference type="GO" id="GO:0062064">
    <property type="term" value="F:box C/D methylation guide snoRNP complex binding"/>
    <property type="evidence" value="ECO:0007669"/>
    <property type="project" value="TreeGrafter"/>
</dbReference>
<organism evidence="2 3">
    <name type="scientific">Wolfiporia cocos (strain MD-104)</name>
    <name type="common">Brown rot fungus</name>
    <dbReference type="NCBI Taxonomy" id="742152"/>
    <lineage>
        <taxon>Eukaryota</taxon>
        <taxon>Fungi</taxon>
        <taxon>Dikarya</taxon>
        <taxon>Basidiomycota</taxon>
        <taxon>Agaricomycotina</taxon>
        <taxon>Agaricomycetes</taxon>
        <taxon>Polyporales</taxon>
        <taxon>Phaeolaceae</taxon>
        <taxon>Wolfiporia</taxon>
    </lineage>
</organism>
<dbReference type="STRING" id="742152.A0A2H3JBH3"/>
<evidence type="ECO:0000313" key="2">
    <source>
        <dbReference type="EMBL" id="PCH37163.1"/>
    </source>
</evidence>
<feature type="compositionally biased region" description="Low complexity" evidence="1">
    <location>
        <begin position="167"/>
        <end position="178"/>
    </location>
</feature>
<dbReference type="EMBL" id="KB467909">
    <property type="protein sequence ID" value="PCH37163.1"/>
    <property type="molecule type" value="Genomic_DNA"/>
</dbReference>
<keyword evidence="3" id="KW-1185">Reference proteome</keyword>
<accession>A0A2H3JBH3</accession>
<name>A0A2H3JBH3_WOLCO</name>
<feature type="region of interest" description="Disordered" evidence="1">
    <location>
        <begin position="125"/>
        <end position="211"/>
    </location>
</feature>
<dbReference type="PANTHER" id="PTHR28674:SF1">
    <property type="entry name" value="NOP PROTEIN CHAPERONE 1"/>
    <property type="match status" value="1"/>
</dbReference>
<feature type="compositionally biased region" description="Acidic residues" evidence="1">
    <location>
        <begin position="153"/>
        <end position="166"/>
    </location>
</feature>
<feature type="compositionally biased region" description="Low complexity" evidence="1">
    <location>
        <begin position="141"/>
        <end position="152"/>
    </location>
</feature>
<dbReference type="Proteomes" id="UP000218811">
    <property type="component" value="Unassembled WGS sequence"/>
</dbReference>
<reference evidence="2 3" key="1">
    <citation type="journal article" date="2012" name="Science">
        <title>The Paleozoic origin of enzymatic lignin decomposition reconstructed from 31 fungal genomes.</title>
        <authorList>
            <person name="Floudas D."/>
            <person name="Binder M."/>
            <person name="Riley R."/>
            <person name="Barry K."/>
            <person name="Blanchette R.A."/>
            <person name="Henrissat B."/>
            <person name="Martinez A.T."/>
            <person name="Otillar R."/>
            <person name="Spatafora J.W."/>
            <person name="Yadav J.S."/>
            <person name="Aerts A."/>
            <person name="Benoit I."/>
            <person name="Boyd A."/>
            <person name="Carlson A."/>
            <person name="Copeland A."/>
            <person name="Coutinho P.M."/>
            <person name="de Vries R.P."/>
            <person name="Ferreira P."/>
            <person name="Findley K."/>
            <person name="Foster B."/>
            <person name="Gaskell J."/>
            <person name="Glotzer D."/>
            <person name="Gorecki P."/>
            <person name="Heitman J."/>
            <person name="Hesse C."/>
            <person name="Hori C."/>
            <person name="Igarashi K."/>
            <person name="Jurgens J.A."/>
            <person name="Kallen N."/>
            <person name="Kersten P."/>
            <person name="Kohler A."/>
            <person name="Kuees U."/>
            <person name="Kumar T.K.A."/>
            <person name="Kuo A."/>
            <person name="LaButti K."/>
            <person name="Larrondo L.F."/>
            <person name="Lindquist E."/>
            <person name="Ling A."/>
            <person name="Lombard V."/>
            <person name="Lucas S."/>
            <person name="Lundell T."/>
            <person name="Martin R."/>
            <person name="McLaughlin D.J."/>
            <person name="Morgenstern I."/>
            <person name="Morin E."/>
            <person name="Murat C."/>
            <person name="Nagy L.G."/>
            <person name="Nolan M."/>
            <person name="Ohm R.A."/>
            <person name="Patyshakuliyeva A."/>
            <person name="Rokas A."/>
            <person name="Ruiz-Duenas F.J."/>
            <person name="Sabat G."/>
            <person name="Salamov A."/>
            <person name="Samejima M."/>
            <person name="Schmutz J."/>
            <person name="Slot J.C."/>
            <person name="St John F."/>
            <person name="Stenlid J."/>
            <person name="Sun H."/>
            <person name="Sun S."/>
            <person name="Syed K."/>
            <person name="Tsang A."/>
            <person name="Wiebenga A."/>
            <person name="Young D."/>
            <person name="Pisabarro A."/>
            <person name="Eastwood D.C."/>
            <person name="Martin F."/>
            <person name="Cullen D."/>
            <person name="Grigoriev I.V."/>
            <person name="Hibbett D.S."/>
        </authorList>
    </citation>
    <scope>NUCLEOTIDE SEQUENCE [LARGE SCALE GENOMIC DNA]</scope>
    <source>
        <strain evidence="2 3">MD-104</strain>
    </source>
</reference>
<feature type="region of interest" description="Disordered" evidence="1">
    <location>
        <begin position="1"/>
        <end position="24"/>
    </location>
</feature>
<dbReference type="PANTHER" id="PTHR28674">
    <property type="entry name" value="SIMILAR TO DNA SEGMENT, CHR 10, WAYNE STATE UNIVERSITY 102,-EXPRESSED"/>
    <property type="match status" value="1"/>
</dbReference>
<evidence type="ECO:0000313" key="3">
    <source>
        <dbReference type="Proteomes" id="UP000218811"/>
    </source>
</evidence>
<dbReference type="AlphaFoldDB" id="A0A2H3JBH3"/>
<dbReference type="GO" id="GO:0000492">
    <property type="term" value="P:box C/D snoRNP assembly"/>
    <property type="evidence" value="ECO:0007669"/>
    <property type="project" value="InterPro"/>
</dbReference>